<evidence type="ECO:0000313" key="8">
    <source>
        <dbReference type="Proteomes" id="UP001209878"/>
    </source>
</evidence>
<proteinExistence type="inferred from homology"/>
<dbReference type="PANTHER" id="PTHR11348:SF17">
    <property type="entry name" value="CCN"/>
    <property type="match status" value="1"/>
</dbReference>
<evidence type="ECO:0000256" key="3">
    <source>
        <dbReference type="ARBA" id="ARBA00023157"/>
    </source>
</evidence>
<dbReference type="GO" id="GO:0005615">
    <property type="term" value="C:extracellular space"/>
    <property type="evidence" value="ECO:0007669"/>
    <property type="project" value="TreeGrafter"/>
</dbReference>
<dbReference type="InterPro" id="IPR001007">
    <property type="entry name" value="VWF_dom"/>
</dbReference>
<dbReference type="GO" id="GO:0045597">
    <property type="term" value="P:positive regulation of cell differentiation"/>
    <property type="evidence" value="ECO:0007669"/>
    <property type="project" value="TreeGrafter"/>
</dbReference>
<evidence type="ECO:0000256" key="1">
    <source>
        <dbReference type="ARBA" id="ARBA00008125"/>
    </source>
</evidence>
<dbReference type="PROSITE" id="PS01225">
    <property type="entry name" value="CTCK_2"/>
    <property type="match status" value="1"/>
</dbReference>
<dbReference type="GO" id="GO:0007165">
    <property type="term" value="P:signal transduction"/>
    <property type="evidence" value="ECO:0007669"/>
    <property type="project" value="InterPro"/>
</dbReference>
<reference evidence="7" key="1">
    <citation type="journal article" date="2023" name="Mol. Biol. Evol.">
        <title>Third-Generation Sequencing Reveals the Adaptive Role of the Epigenome in Three Deep-Sea Polychaetes.</title>
        <authorList>
            <person name="Perez M."/>
            <person name="Aroh O."/>
            <person name="Sun Y."/>
            <person name="Lan Y."/>
            <person name="Juniper S.K."/>
            <person name="Young C.R."/>
            <person name="Angers B."/>
            <person name="Qian P.Y."/>
        </authorList>
    </citation>
    <scope>NUCLEOTIDE SEQUENCE</scope>
    <source>
        <strain evidence="7">R07B-5</strain>
    </source>
</reference>
<sequence>MRCKAGVSMLRDGCDCCYMCARQAGDMCNYKDRCDEARSLYCDFRGSGSGVGGGDWGYCRAKAARPCEVDGKVHKDGEEFKLNCSLLCSCQNGQYACSTLCPQELRSPSTSHCRDPQLVSVGGRCCKEWVCPHPQSMASPEDEFQPTHSTESPVTSTCRRETTSWSACSVSCGMGVSVRVTNDNADCRPHKQRRLCLVRPCELDDKHFTGGRCRHSRRQETLVNFRYDNCESVRGFRPKYCGSCRRGQCCVPHKTKTISVEFRCGGSDEPVWHRWMWVKNCKCRDESCL</sequence>
<keyword evidence="3" id="KW-1015">Disulfide bond</keyword>
<dbReference type="Pfam" id="PF00219">
    <property type="entry name" value="IGFBP"/>
    <property type="match status" value="1"/>
</dbReference>
<dbReference type="PANTHER" id="PTHR11348">
    <property type="entry name" value="CONNECTIVE TISSUE GROWTH FACTOR-RELATED"/>
    <property type="match status" value="1"/>
</dbReference>
<dbReference type="PROSITE" id="PS50184">
    <property type="entry name" value="VWFC_2"/>
    <property type="match status" value="1"/>
</dbReference>
<comment type="caution">
    <text evidence="4">Lacks conserved residue(s) required for the propagation of feature annotation.</text>
</comment>
<dbReference type="InterPro" id="IPR000884">
    <property type="entry name" value="TSP1_rpt"/>
</dbReference>
<dbReference type="InterPro" id="IPR036383">
    <property type="entry name" value="TSP1_rpt_sf"/>
</dbReference>
<evidence type="ECO:0000256" key="4">
    <source>
        <dbReference type="PROSITE-ProRule" id="PRU00039"/>
    </source>
</evidence>
<evidence type="ECO:0000259" key="6">
    <source>
        <dbReference type="PROSITE" id="PS50184"/>
    </source>
</evidence>
<evidence type="ECO:0008006" key="9">
    <source>
        <dbReference type="Google" id="ProtNLM"/>
    </source>
</evidence>
<dbReference type="GO" id="GO:0007155">
    <property type="term" value="P:cell adhesion"/>
    <property type="evidence" value="ECO:0007669"/>
    <property type="project" value="TreeGrafter"/>
</dbReference>
<name>A0AAD9P8G6_RIDPI</name>
<evidence type="ECO:0000259" key="5">
    <source>
        <dbReference type="PROSITE" id="PS01225"/>
    </source>
</evidence>
<dbReference type="Pfam" id="PF19035">
    <property type="entry name" value="TSP1_CCN"/>
    <property type="match status" value="1"/>
</dbReference>
<dbReference type="InterPro" id="IPR043973">
    <property type="entry name" value="TSP1_CCN"/>
</dbReference>
<feature type="domain" description="CTCK" evidence="5">
    <location>
        <begin position="213"/>
        <end position="289"/>
    </location>
</feature>
<evidence type="ECO:0000313" key="7">
    <source>
        <dbReference type="EMBL" id="KAK2190094.1"/>
    </source>
</evidence>
<dbReference type="Proteomes" id="UP001209878">
    <property type="component" value="Unassembled WGS sequence"/>
</dbReference>
<dbReference type="InterPro" id="IPR009030">
    <property type="entry name" value="Growth_fac_rcpt_cys_sf"/>
</dbReference>
<dbReference type="SUPFAM" id="SSF82895">
    <property type="entry name" value="TSP-1 type 1 repeat"/>
    <property type="match status" value="1"/>
</dbReference>
<dbReference type="SUPFAM" id="SSF57184">
    <property type="entry name" value="Growth factor receptor domain"/>
    <property type="match status" value="1"/>
</dbReference>
<dbReference type="GO" id="GO:0005178">
    <property type="term" value="F:integrin binding"/>
    <property type="evidence" value="ECO:0007669"/>
    <property type="project" value="TreeGrafter"/>
</dbReference>
<feature type="domain" description="VWFC" evidence="6">
    <location>
        <begin position="65"/>
        <end position="132"/>
    </location>
</feature>
<dbReference type="SMART" id="SM00209">
    <property type="entry name" value="TSP1"/>
    <property type="match status" value="1"/>
</dbReference>
<dbReference type="Pfam" id="PF00093">
    <property type="entry name" value="VWC"/>
    <property type="match status" value="1"/>
</dbReference>
<gene>
    <name evidence="7" type="ORF">NP493_88g01029</name>
</gene>
<dbReference type="EMBL" id="JAODUO010000088">
    <property type="protein sequence ID" value="KAK2190094.1"/>
    <property type="molecule type" value="Genomic_DNA"/>
</dbReference>
<dbReference type="GO" id="GO:0031012">
    <property type="term" value="C:extracellular matrix"/>
    <property type="evidence" value="ECO:0007669"/>
    <property type="project" value="TreeGrafter"/>
</dbReference>
<keyword evidence="2" id="KW-0732">Signal</keyword>
<dbReference type="SMART" id="SM00041">
    <property type="entry name" value="CT"/>
    <property type="match status" value="1"/>
</dbReference>
<dbReference type="AlphaFoldDB" id="A0AAD9P8G6"/>
<accession>A0AAD9P8G6</accession>
<evidence type="ECO:0000256" key="2">
    <source>
        <dbReference type="ARBA" id="ARBA00022729"/>
    </source>
</evidence>
<dbReference type="SMART" id="SM00214">
    <property type="entry name" value="VWC"/>
    <property type="match status" value="1"/>
</dbReference>
<dbReference type="GO" id="GO:0008201">
    <property type="term" value="F:heparin binding"/>
    <property type="evidence" value="ECO:0007669"/>
    <property type="project" value="TreeGrafter"/>
</dbReference>
<dbReference type="InterPro" id="IPR050941">
    <property type="entry name" value="CCN"/>
</dbReference>
<keyword evidence="8" id="KW-1185">Reference proteome</keyword>
<dbReference type="InterPro" id="IPR000867">
    <property type="entry name" value="IGFBP-like"/>
</dbReference>
<dbReference type="InterPro" id="IPR006207">
    <property type="entry name" value="Cys_knot_C"/>
</dbReference>
<organism evidence="7 8">
    <name type="scientific">Ridgeia piscesae</name>
    <name type="common">Tubeworm</name>
    <dbReference type="NCBI Taxonomy" id="27915"/>
    <lineage>
        <taxon>Eukaryota</taxon>
        <taxon>Metazoa</taxon>
        <taxon>Spiralia</taxon>
        <taxon>Lophotrochozoa</taxon>
        <taxon>Annelida</taxon>
        <taxon>Polychaeta</taxon>
        <taxon>Sedentaria</taxon>
        <taxon>Canalipalpata</taxon>
        <taxon>Sabellida</taxon>
        <taxon>Siboglinidae</taxon>
        <taxon>Ridgeia</taxon>
    </lineage>
</organism>
<protein>
    <recommendedName>
        <fullName evidence="9">Connective tissue growth factor</fullName>
    </recommendedName>
</protein>
<comment type="caution">
    <text evidence="7">The sequence shown here is derived from an EMBL/GenBank/DDBJ whole genome shotgun (WGS) entry which is preliminary data.</text>
</comment>
<dbReference type="PROSITE" id="PS50092">
    <property type="entry name" value="TSP1"/>
    <property type="match status" value="1"/>
</dbReference>
<comment type="similarity">
    <text evidence="1">Belongs to the CCN family.</text>
</comment>
<dbReference type="Gene3D" id="2.10.70.10">
    <property type="entry name" value="Complement Module, domain 1"/>
    <property type="match status" value="1"/>
</dbReference>
<dbReference type="Gene3D" id="2.20.100.10">
    <property type="entry name" value="Thrombospondin type-1 (TSP1) repeat"/>
    <property type="match status" value="1"/>
</dbReference>